<dbReference type="KEGG" id="atl:Athai_67380"/>
<organism evidence="2 3">
    <name type="scientific">Actinocatenispora thailandica</name>
    <dbReference type="NCBI Taxonomy" id="227318"/>
    <lineage>
        <taxon>Bacteria</taxon>
        <taxon>Bacillati</taxon>
        <taxon>Actinomycetota</taxon>
        <taxon>Actinomycetes</taxon>
        <taxon>Micromonosporales</taxon>
        <taxon>Micromonosporaceae</taxon>
        <taxon>Actinocatenispora</taxon>
    </lineage>
</organism>
<dbReference type="Proteomes" id="UP000611640">
    <property type="component" value="Chromosome"/>
</dbReference>
<dbReference type="EMBL" id="AP023355">
    <property type="protein sequence ID" value="BCJ39235.1"/>
    <property type="molecule type" value="Genomic_DNA"/>
</dbReference>
<keyword evidence="1" id="KW-0472">Membrane</keyword>
<name>A0A7R7DWL7_9ACTN</name>
<feature type="transmembrane region" description="Helical" evidence="1">
    <location>
        <begin position="56"/>
        <end position="75"/>
    </location>
</feature>
<keyword evidence="3" id="KW-1185">Reference proteome</keyword>
<evidence type="ECO:0000313" key="2">
    <source>
        <dbReference type="EMBL" id="BCJ39235.1"/>
    </source>
</evidence>
<sequence length="111" mass="11246">MWAALGRPEPLALTGFVLALTGLLGSDFLQLLQYAIAGPLTVTSSAVLGEQLMHTAGRIGLALGLVSGGVSLLALRRSITLRVGGWPQAVAGAGVLLAVVIVVAHALVLAR</sequence>
<dbReference type="AlphaFoldDB" id="A0A7R7DWL7"/>
<reference evidence="2 3" key="1">
    <citation type="submission" date="2020-08" db="EMBL/GenBank/DDBJ databases">
        <title>Whole genome shotgun sequence of Actinocatenispora thailandica NBRC 105041.</title>
        <authorList>
            <person name="Komaki H."/>
            <person name="Tamura T."/>
        </authorList>
    </citation>
    <scope>NUCLEOTIDE SEQUENCE [LARGE SCALE GENOMIC DNA]</scope>
    <source>
        <strain evidence="2 3">NBRC 105041</strain>
    </source>
</reference>
<gene>
    <name evidence="2" type="ORF">Athai_67380</name>
</gene>
<protein>
    <submittedName>
        <fullName evidence="2">Uncharacterized protein</fullName>
    </submittedName>
</protein>
<evidence type="ECO:0000313" key="3">
    <source>
        <dbReference type="Proteomes" id="UP000611640"/>
    </source>
</evidence>
<keyword evidence="1" id="KW-0812">Transmembrane</keyword>
<evidence type="ECO:0000256" key="1">
    <source>
        <dbReference type="SAM" id="Phobius"/>
    </source>
</evidence>
<keyword evidence="1" id="KW-1133">Transmembrane helix</keyword>
<proteinExistence type="predicted"/>
<feature type="transmembrane region" description="Helical" evidence="1">
    <location>
        <begin position="12"/>
        <end position="36"/>
    </location>
</feature>
<accession>A0A7R7DWL7</accession>
<feature type="transmembrane region" description="Helical" evidence="1">
    <location>
        <begin position="87"/>
        <end position="110"/>
    </location>
</feature>